<evidence type="ECO:0000313" key="1">
    <source>
        <dbReference type="EMBL" id="THU69789.1"/>
    </source>
</evidence>
<reference evidence="1" key="1">
    <citation type="journal article" date="2019" name="Nat. Plants">
        <title>Genome sequencing of Musa balbisiana reveals subgenome evolution and function divergence in polyploid bananas.</title>
        <authorList>
            <person name="Yao X."/>
        </authorList>
    </citation>
    <scope>NUCLEOTIDE SEQUENCE [LARGE SCALE GENOMIC DNA]</scope>
    <source>
        <strain evidence="1">DH-PKW</strain>
        <tissue evidence="1">Leaves</tissue>
    </source>
</reference>
<dbReference type="EMBL" id="PYDT01000002">
    <property type="protein sequence ID" value="THU69789.1"/>
    <property type="molecule type" value="Genomic_DNA"/>
</dbReference>
<protein>
    <submittedName>
        <fullName evidence="1">Uncharacterized protein</fullName>
    </submittedName>
</protein>
<keyword evidence="2" id="KW-1185">Reference proteome</keyword>
<sequence>MCYVWLSTSQSLMPIAHVTNAAVHVAITADCCWPLRWKRAITELQIAQFVFSYLRISSPQHSGLLIRHV</sequence>
<dbReference type="AlphaFoldDB" id="A0A4S8K4N6"/>
<comment type="caution">
    <text evidence="1">The sequence shown here is derived from an EMBL/GenBank/DDBJ whole genome shotgun (WGS) entry which is preliminary data.</text>
</comment>
<organism evidence="1 2">
    <name type="scientific">Musa balbisiana</name>
    <name type="common">Banana</name>
    <dbReference type="NCBI Taxonomy" id="52838"/>
    <lineage>
        <taxon>Eukaryota</taxon>
        <taxon>Viridiplantae</taxon>
        <taxon>Streptophyta</taxon>
        <taxon>Embryophyta</taxon>
        <taxon>Tracheophyta</taxon>
        <taxon>Spermatophyta</taxon>
        <taxon>Magnoliopsida</taxon>
        <taxon>Liliopsida</taxon>
        <taxon>Zingiberales</taxon>
        <taxon>Musaceae</taxon>
        <taxon>Musa</taxon>
    </lineage>
</organism>
<accession>A0A4S8K4N6</accession>
<dbReference type="STRING" id="52838.A0A4S8K4N6"/>
<proteinExistence type="predicted"/>
<dbReference type="Proteomes" id="UP000317650">
    <property type="component" value="Chromosome 8"/>
</dbReference>
<evidence type="ECO:0000313" key="2">
    <source>
        <dbReference type="Proteomes" id="UP000317650"/>
    </source>
</evidence>
<gene>
    <name evidence="1" type="ORF">C4D60_Mb08t18110</name>
</gene>
<name>A0A4S8K4N6_MUSBA</name>